<protein>
    <recommendedName>
        <fullName evidence="2">PH domain-containing protein</fullName>
    </recommendedName>
</protein>
<evidence type="ECO:0000313" key="4">
    <source>
        <dbReference type="Proteomes" id="UP000716291"/>
    </source>
</evidence>
<keyword evidence="4" id="KW-1185">Reference proteome</keyword>
<dbReference type="InterPro" id="IPR051707">
    <property type="entry name" value="PI-Interact_SigTrans_Reg"/>
</dbReference>
<dbReference type="InterPro" id="IPR001849">
    <property type="entry name" value="PH_domain"/>
</dbReference>
<dbReference type="InterPro" id="IPR011993">
    <property type="entry name" value="PH-like_dom_sf"/>
</dbReference>
<feature type="domain" description="PH" evidence="2">
    <location>
        <begin position="16"/>
        <end position="122"/>
    </location>
</feature>
<dbReference type="AlphaFoldDB" id="A0A9P6XIV8"/>
<feature type="region of interest" description="Disordered" evidence="1">
    <location>
        <begin position="190"/>
        <end position="243"/>
    </location>
</feature>
<dbReference type="Proteomes" id="UP000716291">
    <property type="component" value="Unassembled WGS sequence"/>
</dbReference>
<dbReference type="EMBL" id="JAANQT010000093">
    <property type="protein sequence ID" value="KAG1314684.1"/>
    <property type="molecule type" value="Genomic_DNA"/>
</dbReference>
<dbReference type="PANTHER" id="PTHR14336">
    <property type="entry name" value="TANDEM PH DOMAIN CONTAINING PROTEIN"/>
    <property type="match status" value="1"/>
</dbReference>
<dbReference type="CDD" id="cd00821">
    <property type="entry name" value="PH"/>
    <property type="match status" value="1"/>
</dbReference>
<dbReference type="SUPFAM" id="SSF50729">
    <property type="entry name" value="PH domain-like"/>
    <property type="match status" value="1"/>
</dbReference>
<name>A0A9P6XIV8_RHIOR</name>
<dbReference type="SMART" id="SM00233">
    <property type="entry name" value="PH"/>
    <property type="match status" value="1"/>
</dbReference>
<reference evidence="3" key="1">
    <citation type="journal article" date="2020" name="Microb. Genom.">
        <title>Genetic diversity of clinical and environmental Mucorales isolates obtained from an investigation of mucormycosis cases among solid organ transplant recipients.</title>
        <authorList>
            <person name="Nguyen M.H."/>
            <person name="Kaul D."/>
            <person name="Muto C."/>
            <person name="Cheng S.J."/>
            <person name="Richter R.A."/>
            <person name="Bruno V.M."/>
            <person name="Liu G."/>
            <person name="Beyhan S."/>
            <person name="Sundermann A.J."/>
            <person name="Mounaud S."/>
            <person name="Pasculle A.W."/>
            <person name="Nierman W.C."/>
            <person name="Driscoll E."/>
            <person name="Cumbie R."/>
            <person name="Clancy C.J."/>
            <person name="Dupont C.L."/>
        </authorList>
    </citation>
    <scope>NUCLEOTIDE SEQUENCE</scope>
    <source>
        <strain evidence="3">GL11</strain>
    </source>
</reference>
<proteinExistence type="predicted"/>
<accession>A0A9P6XIV8</accession>
<gene>
    <name evidence="3" type="ORF">G6F64_001257</name>
</gene>
<organism evidence="3 4">
    <name type="scientific">Rhizopus oryzae</name>
    <name type="common">Mucormycosis agent</name>
    <name type="synonym">Rhizopus arrhizus var. delemar</name>
    <dbReference type="NCBI Taxonomy" id="64495"/>
    <lineage>
        <taxon>Eukaryota</taxon>
        <taxon>Fungi</taxon>
        <taxon>Fungi incertae sedis</taxon>
        <taxon>Mucoromycota</taxon>
        <taxon>Mucoromycotina</taxon>
        <taxon>Mucoromycetes</taxon>
        <taxon>Mucorales</taxon>
        <taxon>Mucorineae</taxon>
        <taxon>Rhizopodaceae</taxon>
        <taxon>Rhizopus</taxon>
    </lineage>
</organism>
<dbReference type="Gene3D" id="2.30.29.30">
    <property type="entry name" value="Pleckstrin-homology domain (PH domain)/Phosphotyrosine-binding domain (PTB)"/>
    <property type="match status" value="1"/>
</dbReference>
<feature type="region of interest" description="Disordered" evidence="1">
    <location>
        <begin position="144"/>
        <end position="174"/>
    </location>
</feature>
<dbReference type="OrthoDB" id="73680at2759"/>
<feature type="compositionally biased region" description="Low complexity" evidence="1">
    <location>
        <begin position="160"/>
        <end position="173"/>
    </location>
</feature>
<evidence type="ECO:0000256" key="1">
    <source>
        <dbReference type="SAM" id="MobiDB-lite"/>
    </source>
</evidence>
<dbReference type="Pfam" id="PF00169">
    <property type="entry name" value="PH"/>
    <property type="match status" value="1"/>
</dbReference>
<comment type="caution">
    <text evidence="3">The sequence shown here is derived from an EMBL/GenBank/DDBJ whole genome shotgun (WGS) entry which is preliminary data.</text>
</comment>
<evidence type="ECO:0000313" key="3">
    <source>
        <dbReference type="EMBL" id="KAG1314684.1"/>
    </source>
</evidence>
<evidence type="ECO:0000259" key="2">
    <source>
        <dbReference type="PROSITE" id="PS50003"/>
    </source>
</evidence>
<feature type="compositionally biased region" description="Low complexity" evidence="1">
    <location>
        <begin position="209"/>
        <end position="222"/>
    </location>
</feature>
<sequence>MANSVKSNLQRSPTSAAYMKGWLMKQTHGICKSFQKRYFILYNEELRYYKNQNESTPLAIILLDHYTLVPVVQPELIKQNHQSTFCLISDDETKHDWPDYFLQAESENQKQIWIDCIQDLSRHSVSVLDKWLKRLEVSDNSLYSYNGQSDMSRTDDDSESTSSSTISPPSTNSKLSNRFFLRNYKSAESLGTTKSISSQQQHSERQRRPSNLSKSSSSSRKILSNKHFNRSSRCTNKSSSSSIISLPEENNEYFHKPMHTTKALEQPIIHPSEYNYDQALQLNRF</sequence>
<dbReference type="PROSITE" id="PS50003">
    <property type="entry name" value="PH_DOMAIN"/>
    <property type="match status" value="1"/>
</dbReference>